<gene>
    <name evidence="5" type="ORF">OU989_22740</name>
</gene>
<evidence type="ECO:0000256" key="1">
    <source>
        <dbReference type="ARBA" id="ARBA00023224"/>
    </source>
</evidence>
<geneLocation type="plasmid" evidence="5 6">
    <name>unnamed</name>
</geneLocation>
<dbReference type="Gene3D" id="1.10.490.10">
    <property type="entry name" value="Globins"/>
    <property type="match status" value="1"/>
</dbReference>
<sequence>MSIFSRKSILWNEQIKFTETDLSHVGERAKERLNFLGINQDTLRIVKESANLLAPYKNEMIDKFYGRIQSVGGLQAIINKYSTIDRLRKTMEKYLDQFLAAEVDHEYIMTRIRIGQVHSHINLTAENFISAHHLLIQIMSAVLMEKLHHKPARMMESVIAIQKLAAYDQQLIVEVYMENTFKNFLYGVSDMLNEVTEVDTTKRLINSMENQINETHNVSAATDQMSASIQEVANYAVKVAEGTDDAVHSAEKSKKVVDKTTTDIVQVGKVYEEIVTGVKQLGQEIEHTQDIVQVIKGIADQTNLLALNASIEAARAGEHGRGFAVVASEVRKLSEHTKEQIVKIIANMESLQQVSSSVIDEITETSKLVENSVTGAKSASQALINIVEMMQKINGATSQIAAMSEEQTSTIMDISARNATIYDNSVLAQEISQQTAKTIFELSSQMDNYRKTFFGINVRLTSKDIVRVAKTDHLLWKWRVYNLILGVGTIDLNEVTSHETCRLGKWYYGDLPDHVKQNEIFKQLEEPHKQVHQNAKLVVERYQKNDLIGVEKSFGDLEKASVIVIDLLTILENEL</sequence>
<dbReference type="GO" id="GO:0016020">
    <property type="term" value="C:membrane"/>
    <property type="evidence" value="ECO:0007669"/>
    <property type="project" value="InterPro"/>
</dbReference>
<dbReference type="KEGG" id="liu:OU989_22740"/>
<dbReference type="AlphaFoldDB" id="A0AAJ5UWE9"/>
<dbReference type="InterPro" id="IPR044398">
    <property type="entry name" value="Globin-sensor_dom"/>
</dbReference>
<comment type="similarity">
    <text evidence="2">Belongs to the methyl-accepting chemotaxis (MCP) protein family.</text>
</comment>
<feature type="domain" description="Methyl-accepting transducer" evidence="4">
    <location>
        <begin position="200"/>
        <end position="422"/>
    </location>
</feature>
<dbReference type="SUPFAM" id="SSF46458">
    <property type="entry name" value="Globin-like"/>
    <property type="match status" value="1"/>
</dbReference>
<dbReference type="InterPro" id="IPR004090">
    <property type="entry name" value="Chemotax_Me-accpt_rcpt"/>
</dbReference>
<dbReference type="Pfam" id="PF00015">
    <property type="entry name" value="MCPsignal"/>
    <property type="match status" value="1"/>
</dbReference>
<evidence type="ECO:0000256" key="2">
    <source>
        <dbReference type="ARBA" id="ARBA00029447"/>
    </source>
</evidence>
<dbReference type="PROSITE" id="PS50111">
    <property type="entry name" value="CHEMOTAXIS_TRANSDUC_2"/>
    <property type="match status" value="1"/>
</dbReference>
<dbReference type="GO" id="GO:0019825">
    <property type="term" value="F:oxygen binding"/>
    <property type="evidence" value="ECO:0007669"/>
    <property type="project" value="InterPro"/>
</dbReference>
<dbReference type="CDD" id="cd01068">
    <property type="entry name" value="globin_sensor"/>
    <property type="match status" value="1"/>
</dbReference>
<organism evidence="5 6">
    <name type="scientific">Lysinibacillus irui</name>
    <dbReference type="NCBI Taxonomy" id="2998077"/>
    <lineage>
        <taxon>Bacteria</taxon>
        <taxon>Bacillati</taxon>
        <taxon>Bacillota</taxon>
        <taxon>Bacilli</taxon>
        <taxon>Bacillales</taxon>
        <taxon>Bacillaceae</taxon>
        <taxon>Lysinibacillus</taxon>
    </lineage>
</organism>
<dbReference type="InterPro" id="IPR009050">
    <property type="entry name" value="Globin-like_sf"/>
</dbReference>
<dbReference type="GO" id="GO:0020037">
    <property type="term" value="F:heme binding"/>
    <property type="evidence" value="ECO:0007669"/>
    <property type="project" value="InterPro"/>
</dbReference>
<proteinExistence type="inferred from homology"/>
<keyword evidence="1 3" id="KW-0807">Transducer</keyword>
<dbReference type="PANTHER" id="PTHR32089">
    <property type="entry name" value="METHYL-ACCEPTING CHEMOTAXIS PROTEIN MCPB"/>
    <property type="match status" value="1"/>
</dbReference>
<dbReference type="InterPro" id="IPR039379">
    <property type="entry name" value="Protoglobin_sensor_dom"/>
</dbReference>
<dbReference type="GO" id="GO:0006935">
    <property type="term" value="P:chemotaxis"/>
    <property type="evidence" value="ECO:0007669"/>
    <property type="project" value="InterPro"/>
</dbReference>
<dbReference type="SMART" id="SM00283">
    <property type="entry name" value="MA"/>
    <property type="match status" value="1"/>
</dbReference>
<dbReference type="Proteomes" id="UP001219585">
    <property type="component" value="Plasmid unnamed"/>
</dbReference>
<evidence type="ECO:0000313" key="5">
    <source>
        <dbReference type="EMBL" id="WDV09343.1"/>
    </source>
</evidence>
<dbReference type="RefSeq" id="WP_274797557.1">
    <property type="nucleotide sequence ID" value="NZ_CP113528.1"/>
</dbReference>
<evidence type="ECO:0000256" key="3">
    <source>
        <dbReference type="PROSITE-ProRule" id="PRU00284"/>
    </source>
</evidence>
<dbReference type="EMBL" id="CP113528">
    <property type="protein sequence ID" value="WDV09343.1"/>
    <property type="molecule type" value="Genomic_DNA"/>
</dbReference>
<dbReference type="SUPFAM" id="SSF58104">
    <property type="entry name" value="Methyl-accepting chemotaxis protein (MCP) signaling domain"/>
    <property type="match status" value="1"/>
</dbReference>
<dbReference type="PANTHER" id="PTHR32089:SF112">
    <property type="entry name" value="LYSOZYME-LIKE PROTEIN-RELATED"/>
    <property type="match status" value="1"/>
</dbReference>
<dbReference type="Gene3D" id="1.20.120.30">
    <property type="entry name" value="Aspartate receptor, ligand-binding domain"/>
    <property type="match status" value="1"/>
</dbReference>
<reference evidence="5" key="1">
    <citation type="submission" date="2022-11" db="EMBL/GenBank/DDBJ databases">
        <title>Lysinibacillus irui.</title>
        <authorList>
            <person name="Akintayo S.O."/>
        </authorList>
    </citation>
    <scope>NUCLEOTIDE SEQUENCE</scope>
    <source>
        <strain evidence="5">IRB4-01</strain>
        <plasmid evidence="5">unnamed</plasmid>
    </source>
</reference>
<protein>
    <submittedName>
        <fullName evidence="5">Methyl-accepting chemotaxis protein</fullName>
    </submittedName>
</protein>
<dbReference type="InterPro" id="IPR004089">
    <property type="entry name" value="MCPsignal_dom"/>
</dbReference>
<dbReference type="Pfam" id="PF11563">
    <property type="entry name" value="Protoglobin"/>
    <property type="match status" value="1"/>
</dbReference>
<evidence type="ECO:0000259" key="4">
    <source>
        <dbReference type="PROSITE" id="PS50111"/>
    </source>
</evidence>
<dbReference type="GO" id="GO:0007165">
    <property type="term" value="P:signal transduction"/>
    <property type="evidence" value="ECO:0007669"/>
    <property type="project" value="UniProtKB-KW"/>
</dbReference>
<dbReference type="Pfam" id="PF13682">
    <property type="entry name" value="CZB"/>
    <property type="match status" value="1"/>
</dbReference>
<accession>A0AAJ5UWE9</accession>
<dbReference type="InterPro" id="IPR025991">
    <property type="entry name" value="Chemoreceptor_zinc-bind_dom"/>
</dbReference>
<name>A0AAJ5UWE9_9BACI</name>
<dbReference type="Gene3D" id="1.10.287.950">
    <property type="entry name" value="Methyl-accepting chemotaxis protein"/>
    <property type="match status" value="1"/>
</dbReference>
<evidence type="ECO:0000313" key="6">
    <source>
        <dbReference type="Proteomes" id="UP001219585"/>
    </source>
</evidence>
<keyword evidence="5" id="KW-0614">Plasmid</keyword>
<dbReference type="GO" id="GO:0004888">
    <property type="term" value="F:transmembrane signaling receptor activity"/>
    <property type="evidence" value="ECO:0007669"/>
    <property type="project" value="InterPro"/>
</dbReference>
<dbReference type="InterPro" id="IPR012292">
    <property type="entry name" value="Globin/Proto"/>
</dbReference>
<dbReference type="PRINTS" id="PR00260">
    <property type="entry name" value="CHEMTRNSDUCR"/>
</dbReference>
<dbReference type="CDD" id="cd11386">
    <property type="entry name" value="MCP_signal"/>
    <property type="match status" value="1"/>
</dbReference>